<dbReference type="Proteomes" id="UP001162972">
    <property type="component" value="Chromosome 8"/>
</dbReference>
<keyword evidence="1" id="KW-0812">Transmembrane</keyword>
<feature type="transmembrane region" description="Helical" evidence="1">
    <location>
        <begin position="45"/>
        <end position="64"/>
    </location>
</feature>
<evidence type="ECO:0000313" key="2">
    <source>
        <dbReference type="EMBL" id="KAJ6430453.1"/>
    </source>
</evidence>
<evidence type="ECO:0000256" key="1">
    <source>
        <dbReference type="SAM" id="Phobius"/>
    </source>
</evidence>
<gene>
    <name evidence="2" type="ORF">OIU84_021783</name>
</gene>
<keyword evidence="1" id="KW-1133">Transmembrane helix</keyword>
<evidence type="ECO:0000313" key="3">
    <source>
        <dbReference type="Proteomes" id="UP001162972"/>
    </source>
</evidence>
<reference evidence="2 3" key="1">
    <citation type="journal article" date="2023" name="Int. J. Mol. Sci.">
        <title>De Novo Assembly and Annotation of 11 Diverse Shrub Willow (Salix) Genomes Reveals Novel Gene Organization in Sex-Linked Regions.</title>
        <authorList>
            <person name="Hyden B."/>
            <person name="Feng K."/>
            <person name="Yates T.B."/>
            <person name="Jawdy S."/>
            <person name="Cereghino C."/>
            <person name="Smart L.B."/>
            <person name="Muchero W."/>
        </authorList>
    </citation>
    <scope>NUCLEOTIDE SEQUENCE [LARGE SCALE GENOMIC DNA]</scope>
    <source>
        <tissue evidence="2">Shoot tip</tissue>
    </source>
</reference>
<keyword evidence="1" id="KW-0472">Membrane</keyword>
<organism evidence="2 3">
    <name type="scientific">Salix udensis</name>
    <dbReference type="NCBI Taxonomy" id="889485"/>
    <lineage>
        <taxon>Eukaryota</taxon>
        <taxon>Viridiplantae</taxon>
        <taxon>Streptophyta</taxon>
        <taxon>Embryophyta</taxon>
        <taxon>Tracheophyta</taxon>
        <taxon>Spermatophyta</taxon>
        <taxon>Magnoliopsida</taxon>
        <taxon>eudicotyledons</taxon>
        <taxon>Gunneridae</taxon>
        <taxon>Pentapetalae</taxon>
        <taxon>rosids</taxon>
        <taxon>fabids</taxon>
        <taxon>Malpighiales</taxon>
        <taxon>Salicaceae</taxon>
        <taxon>Saliceae</taxon>
        <taxon>Salix</taxon>
    </lineage>
</organism>
<accession>A0AAD6PJD6</accession>
<dbReference type="AlphaFoldDB" id="A0AAD6PJD6"/>
<protein>
    <submittedName>
        <fullName evidence="2">Uncharacterized protein</fullName>
    </submittedName>
</protein>
<sequence>MFFGGKRGEWSWSWSSTGVAVVEDSSEESSVLTEIVGLLPDGPTLFLVLFSAMLPNVTMAVCLLTISEGRLICMVACALVLSQLGWEVVMGRGFSVGEGFAGWLVVASFAGE</sequence>
<name>A0AAD6PJD6_9ROSI</name>
<comment type="caution">
    <text evidence="2">The sequence shown here is derived from an EMBL/GenBank/DDBJ whole genome shotgun (WGS) entry which is preliminary data.</text>
</comment>
<dbReference type="EMBL" id="JAPFFJ010000004">
    <property type="protein sequence ID" value="KAJ6430453.1"/>
    <property type="molecule type" value="Genomic_DNA"/>
</dbReference>
<keyword evidence="3" id="KW-1185">Reference proteome</keyword>
<proteinExistence type="predicted"/>